<comment type="caution">
    <text evidence="2">The sequence shown here is derived from an EMBL/GenBank/DDBJ whole genome shotgun (WGS) entry which is preliminary data.</text>
</comment>
<evidence type="ECO:0000313" key="2">
    <source>
        <dbReference type="EMBL" id="OIQ69546.1"/>
    </source>
</evidence>
<accession>A0A1J5PE88</accession>
<organism evidence="2">
    <name type="scientific">mine drainage metagenome</name>
    <dbReference type="NCBI Taxonomy" id="410659"/>
    <lineage>
        <taxon>unclassified sequences</taxon>
        <taxon>metagenomes</taxon>
        <taxon>ecological metagenomes</taxon>
    </lineage>
</organism>
<gene>
    <name evidence="2" type="ORF">GALL_488490</name>
</gene>
<reference evidence="2" key="1">
    <citation type="submission" date="2016-10" db="EMBL/GenBank/DDBJ databases">
        <title>Sequence of Gallionella enrichment culture.</title>
        <authorList>
            <person name="Poehlein A."/>
            <person name="Muehling M."/>
            <person name="Daniel R."/>
        </authorList>
    </citation>
    <scope>NUCLEOTIDE SEQUENCE</scope>
</reference>
<name>A0A1J5PE88_9ZZZZ</name>
<proteinExistence type="predicted"/>
<evidence type="ECO:0000256" key="1">
    <source>
        <dbReference type="SAM" id="MobiDB-lite"/>
    </source>
</evidence>
<dbReference type="EMBL" id="MLJW01004664">
    <property type="protein sequence ID" value="OIQ69546.1"/>
    <property type="molecule type" value="Genomic_DNA"/>
</dbReference>
<dbReference type="AlphaFoldDB" id="A0A1J5PE88"/>
<sequence>MGLQGGDHLRGRQRAGSAEIGRAIDRNQRLRAGVVDHVADPHHVALDGNIGAKHGSRDGVLAGLRECRRASGGEQGGGKEKRAGGHHQLLQRNSAVVDCIIWSAAVITLAFIS</sequence>
<protein>
    <submittedName>
        <fullName evidence="2">Uncharacterized protein</fullName>
    </submittedName>
</protein>
<feature type="region of interest" description="Disordered" evidence="1">
    <location>
        <begin position="1"/>
        <end position="22"/>
    </location>
</feature>